<comment type="caution">
    <text evidence="1">The sequence shown here is derived from an EMBL/GenBank/DDBJ whole genome shotgun (WGS) entry which is preliminary data.</text>
</comment>
<dbReference type="AlphaFoldDB" id="A0AAD2HNR9"/>
<proteinExistence type="predicted"/>
<accession>A0AAD2HNR9</accession>
<evidence type="ECO:0000313" key="1">
    <source>
        <dbReference type="EMBL" id="CAK5279351.1"/>
    </source>
</evidence>
<keyword evidence="2" id="KW-1185">Reference proteome</keyword>
<evidence type="ECO:0000313" key="2">
    <source>
        <dbReference type="Proteomes" id="UP001295794"/>
    </source>
</evidence>
<name>A0AAD2HNR9_9AGAR</name>
<dbReference type="EMBL" id="CAVNYO010000436">
    <property type="protein sequence ID" value="CAK5279351.1"/>
    <property type="molecule type" value="Genomic_DNA"/>
</dbReference>
<gene>
    <name evidence="1" type="ORF">MYCIT1_LOCUS29354</name>
</gene>
<sequence>MPDNRASAPAAFSYMTHVTKLLDPRIDCPIPCNRSQILDGEAASDILKVLHRKRSVVAGVSGMAGEERRRGFRAPSRLSDALRCGTQGRMLARDSPLGPSHLTSLHISDVISPALQHRPPRAYMLTQIRTDKLDLPVAARLHLESRIVVHLLVAELKPV</sequence>
<dbReference type="Proteomes" id="UP001295794">
    <property type="component" value="Unassembled WGS sequence"/>
</dbReference>
<protein>
    <submittedName>
        <fullName evidence="1">Uncharacterized protein</fullName>
    </submittedName>
</protein>
<feature type="non-terminal residue" evidence="1">
    <location>
        <position position="159"/>
    </location>
</feature>
<reference evidence="1" key="1">
    <citation type="submission" date="2023-11" db="EMBL/GenBank/DDBJ databases">
        <authorList>
            <person name="De Vega J J."/>
            <person name="De Vega J J."/>
        </authorList>
    </citation>
    <scope>NUCLEOTIDE SEQUENCE</scope>
</reference>
<organism evidence="1 2">
    <name type="scientific">Mycena citricolor</name>
    <dbReference type="NCBI Taxonomy" id="2018698"/>
    <lineage>
        <taxon>Eukaryota</taxon>
        <taxon>Fungi</taxon>
        <taxon>Dikarya</taxon>
        <taxon>Basidiomycota</taxon>
        <taxon>Agaricomycotina</taxon>
        <taxon>Agaricomycetes</taxon>
        <taxon>Agaricomycetidae</taxon>
        <taxon>Agaricales</taxon>
        <taxon>Marasmiineae</taxon>
        <taxon>Mycenaceae</taxon>
        <taxon>Mycena</taxon>
    </lineage>
</organism>